<accession>A0AA88RF27</accession>
<gene>
    <name evidence="12" type="ORF">RJ640_000190</name>
</gene>
<dbReference type="Proteomes" id="UP001187471">
    <property type="component" value="Unassembled WGS sequence"/>
</dbReference>
<evidence type="ECO:0000256" key="8">
    <source>
        <dbReference type="ARBA" id="ARBA00022737"/>
    </source>
</evidence>
<keyword evidence="4" id="KW-0597">Phosphoprotein</keyword>
<keyword evidence="13" id="KW-1185">Reference proteome</keyword>
<keyword evidence="10" id="KW-0472">Membrane</keyword>
<evidence type="ECO:0000256" key="9">
    <source>
        <dbReference type="ARBA" id="ARBA00022989"/>
    </source>
</evidence>
<evidence type="ECO:0000256" key="6">
    <source>
        <dbReference type="ARBA" id="ARBA00022692"/>
    </source>
</evidence>
<evidence type="ECO:0000256" key="11">
    <source>
        <dbReference type="ARBA" id="ARBA00037847"/>
    </source>
</evidence>
<dbReference type="PANTHER" id="PTHR48062">
    <property type="entry name" value="RECEPTOR-LIKE PROTEIN 14"/>
    <property type="match status" value="1"/>
</dbReference>
<dbReference type="InterPro" id="IPR032675">
    <property type="entry name" value="LRR_dom_sf"/>
</dbReference>
<keyword evidence="5" id="KW-0433">Leucine-rich repeat</keyword>
<evidence type="ECO:0000256" key="2">
    <source>
        <dbReference type="ARBA" id="ARBA00009592"/>
    </source>
</evidence>
<keyword evidence="6" id="KW-0812">Transmembrane</keyword>
<dbReference type="FunFam" id="3.80.10.10:FF:000722">
    <property type="entry name" value="Leucine-rich repeat receptor-like protein kinase"/>
    <property type="match status" value="1"/>
</dbReference>
<comment type="caution">
    <text evidence="12">The sequence shown here is derived from an EMBL/GenBank/DDBJ whole genome shotgun (WGS) entry which is preliminary data.</text>
</comment>
<dbReference type="PANTHER" id="PTHR48062:SF52">
    <property type="entry name" value="RECEPTOR-LIKE PROTEIN 8-RELATED"/>
    <property type="match status" value="1"/>
</dbReference>
<dbReference type="GO" id="GO:0005886">
    <property type="term" value="C:plasma membrane"/>
    <property type="evidence" value="ECO:0007669"/>
    <property type="project" value="UniProtKB-SubCell"/>
</dbReference>
<dbReference type="Pfam" id="PF13855">
    <property type="entry name" value="LRR_8"/>
    <property type="match status" value="1"/>
</dbReference>
<dbReference type="EMBL" id="JAVXUO010001257">
    <property type="protein sequence ID" value="KAK2984174.1"/>
    <property type="molecule type" value="Genomic_DNA"/>
</dbReference>
<evidence type="ECO:0000256" key="10">
    <source>
        <dbReference type="ARBA" id="ARBA00023136"/>
    </source>
</evidence>
<dbReference type="Gene3D" id="3.80.10.10">
    <property type="entry name" value="Ribonuclease Inhibitor"/>
    <property type="match status" value="1"/>
</dbReference>
<evidence type="ECO:0000313" key="13">
    <source>
        <dbReference type="Proteomes" id="UP001187471"/>
    </source>
</evidence>
<comment type="similarity">
    <text evidence="2">Belongs to the RLP family.</text>
</comment>
<evidence type="ECO:0000256" key="4">
    <source>
        <dbReference type="ARBA" id="ARBA00022553"/>
    </source>
</evidence>
<dbReference type="SUPFAM" id="SSF52058">
    <property type="entry name" value="L domain-like"/>
    <property type="match status" value="1"/>
</dbReference>
<evidence type="ECO:0000256" key="5">
    <source>
        <dbReference type="ARBA" id="ARBA00022614"/>
    </source>
</evidence>
<sequence length="115" mass="12808">MEQINGDIHALNLSHNHLTGPIPESFSNLKQIESLDLCHNSLSGQIPPKLVELNYLSVFTVAYNNLSGRTPDRKAQFATFDEHSYEGNSLLCGVPLERRCINNEDMSPPPQPSYA</sequence>
<evidence type="ECO:0000256" key="3">
    <source>
        <dbReference type="ARBA" id="ARBA00022475"/>
    </source>
</evidence>
<evidence type="ECO:0000313" key="12">
    <source>
        <dbReference type="EMBL" id="KAK2984174.1"/>
    </source>
</evidence>
<keyword evidence="8" id="KW-0677">Repeat</keyword>
<evidence type="ECO:0000256" key="1">
    <source>
        <dbReference type="ARBA" id="ARBA00004236"/>
    </source>
</evidence>
<comment type="subcellular location">
    <subcellularLocation>
        <location evidence="1">Cell membrane</location>
    </subcellularLocation>
    <subcellularLocation>
        <location evidence="11">Endomembrane system</location>
        <topology evidence="11">Single-pass membrane protein</topology>
    </subcellularLocation>
</comment>
<protein>
    <submittedName>
        <fullName evidence="12">Uncharacterized protein</fullName>
    </submittedName>
</protein>
<dbReference type="AlphaFoldDB" id="A0AA88RF27"/>
<keyword evidence="7" id="KW-0732">Signal</keyword>
<name>A0AA88RF27_9ASTE</name>
<dbReference type="InterPro" id="IPR051502">
    <property type="entry name" value="RLP_Defense_Trigger"/>
</dbReference>
<evidence type="ECO:0000256" key="7">
    <source>
        <dbReference type="ARBA" id="ARBA00022729"/>
    </source>
</evidence>
<dbReference type="InterPro" id="IPR001611">
    <property type="entry name" value="Leu-rich_rpt"/>
</dbReference>
<dbReference type="GO" id="GO:0012505">
    <property type="term" value="C:endomembrane system"/>
    <property type="evidence" value="ECO:0007669"/>
    <property type="project" value="UniProtKB-SubCell"/>
</dbReference>
<keyword evidence="3" id="KW-1003">Cell membrane</keyword>
<organism evidence="12 13">
    <name type="scientific">Escallonia rubra</name>
    <dbReference type="NCBI Taxonomy" id="112253"/>
    <lineage>
        <taxon>Eukaryota</taxon>
        <taxon>Viridiplantae</taxon>
        <taxon>Streptophyta</taxon>
        <taxon>Embryophyta</taxon>
        <taxon>Tracheophyta</taxon>
        <taxon>Spermatophyta</taxon>
        <taxon>Magnoliopsida</taxon>
        <taxon>eudicotyledons</taxon>
        <taxon>Gunneridae</taxon>
        <taxon>Pentapetalae</taxon>
        <taxon>asterids</taxon>
        <taxon>campanulids</taxon>
        <taxon>Escalloniales</taxon>
        <taxon>Escalloniaceae</taxon>
        <taxon>Escallonia</taxon>
    </lineage>
</organism>
<feature type="non-terminal residue" evidence="12">
    <location>
        <position position="1"/>
    </location>
</feature>
<keyword evidence="9" id="KW-1133">Transmembrane helix</keyword>
<proteinExistence type="inferred from homology"/>
<reference evidence="12" key="1">
    <citation type="submission" date="2022-12" db="EMBL/GenBank/DDBJ databases">
        <title>Draft genome assemblies for two species of Escallonia (Escalloniales).</title>
        <authorList>
            <person name="Chanderbali A."/>
            <person name="Dervinis C."/>
            <person name="Anghel I."/>
            <person name="Soltis D."/>
            <person name="Soltis P."/>
            <person name="Zapata F."/>
        </authorList>
    </citation>
    <scope>NUCLEOTIDE SEQUENCE</scope>
    <source>
        <strain evidence="12">UCBG92.1500</strain>
        <tissue evidence="12">Leaf</tissue>
    </source>
</reference>